<comment type="caution">
    <text evidence="2">The sequence shown here is derived from an EMBL/GenBank/DDBJ whole genome shotgun (WGS) entry which is preliminary data.</text>
</comment>
<dbReference type="PATRIC" id="fig|121290.4.peg.2360"/>
<organism evidence="2 3">
    <name type="scientific">Hyphomicrobium sulfonivorans</name>
    <dbReference type="NCBI Taxonomy" id="121290"/>
    <lineage>
        <taxon>Bacteria</taxon>
        <taxon>Pseudomonadati</taxon>
        <taxon>Pseudomonadota</taxon>
        <taxon>Alphaproteobacteria</taxon>
        <taxon>Hyphomicrobiales</taxon>
        <taxon>Hyphomicrobiaceae</taxon>
        <taxon>Hyphomicrobium</taxon>
    </lineage>
</organism>
<dbReference type="STRING" id="121290.APY04_2161"/>
<dbReference type="Gene3D" id="3.60.15.10">
    <property type="entry name" value="Ribonuclease Z/Hydroxyacylglutathione hydrolase-like"/>
    <property type="match status" value="1"/>
</dbReference>
<reference evidence="2 3" key="1">
    <citation type="submission" date="2015-10" db="EMBL/GenBank/DDBJ databases">
        <title>Transcriptomic analysis of a linuron degrading triple-species bacterial consortium.</title>
        <authorList>
            <person name="Albers P."/>
        </authorList>
    </citation>
    <scope>NUCLEOTIDE SEQUENCE [LARGE SCALE GENOMIC DNA]</scope>
    <source>
        <strain evidence="2 3">WDL6</strain>
    </source>
</reference>
<evidence type="ECO:0000313" key="3">
    <source>
        <dbReference type="Proteomes" id="UP000059074"/>
    </source>
</evidence>
<dbReference type="PANTHER" id="PTHR42663">
    <property type="entry name" value="HYDROLASE C777.06C-RELATED-RELATED"/>
    <property type="match status" value="1"/>
</dbReference>
<dbReference type="GO" id="GO:0016787">
    <property type="term" value="F:hydrolase activity"/>
    <property type="evidence" value="ECO:0007669"/>
    <property type="project" value="UniProtKB-KW"/>
</dbReference>
<dbReference type="InterPro" id="IPR036866">
    <property type="entry name" value="RibonucZ/Hydroxyglut_hydro"/>
</dbReference>
<feature type="domain" description="Metallo-beta-lactamase" evidence="1">
    <location>
        <begin position="51"/>
        <end position="236"/>
    </location>
</feature>
<name>A0A109BDF3_HYPSL</name>
<dbReference type="Pfam" id="PF12706">
    <property type="entry name" value="Lactamase_B_2"/>
    <property type="match status" value="1"/>
</dbReference>
<keyword evidence="3" id="KW-1185">Reference proteome</keyword>
<dbReference type="InterPro" id="IPR001279">
    <property type="entry name" value="Metallo-B-lactamas"/>
</dbReference>
<evidence type="ECO:0000313" key="2">
    <source>
        <dbReference type="EMBL" id="KWT66754.1"/>
    </source>
</evidence>
<dbReference type="AlphaFoldDB" id="A0A109BDF3"/>
<dbReference type="CDD" id="cd16279">
    <property type="entry name" value="metallo-hydrolase-like_MBL-fold"/>
    <property type="match status" value="1"/>
</dbReference>
<protein>
    <submittedName>
        <fullName evidence="2">Metal-dependent hydrolases of the beta-lactamase superfamily I</fullName>
    </submittedName>
</protein>
<keyword evidence="2" id="KW-0378">Hydrolase</keyword>
<dbReference type="Proteomes" id="UP000059074">
    <property type="component" value="Unassembled WGS sequence"/>
</dbReference>
<dbReference type="OrthoDB" id="9781189at2"/>
<sequence length="265" mass="29356">MSYRATILGCGSSGGVPRIGTMWGACDPTNAKNRRLRCSMLVERLGKPRNTTVLIDSSPDVREQLLSVRCDALDGVLYTHDHADHTHGIDDLRMVAYAMKKRLDVWADDATRASLTARFAYCFEKPAGSSYPPILTAHTIAPPQPVRVEGPSGAIDLVPFEQVHGDIPTLGFRIGKLAYSPDVSDICDASAAMLEGLDVWIVDALRFIPHPSHFSVKQALEWIKRLQPKRAILTHMTTDLDYEALRRELPDNVEPAYDGMVINFD</sequence>
<dbReference type="RefSeq" id="WP_068462347.1">
    <property type="nucleotide sequence ID" value="NZ_LMTR01000071.1"/>
</dbReference>
<dbReference type="EMBL" id="LMTR01000071">
    <property type="protein sequence ID" value="KWT66754.1"/>
    <property type="molecule type" value="Genomic_DNA"/>
</dbReference>
<gene>
    <name evidence="2" type="ORF">APY04_2161</name>
</gene>
<evidence type="ECO:0000259" key="1">
    <source>
        <dbReference type="Pfam" id="PF12706"/>
    </source>
</evidence>
<accession>A0A109BDF3</accession>
<proteinExistence type="predicted"/>
<dbReference type="SUPFAM" id="SSF56281">
    <property type="entry name" value="Metallo-hydrolase/oxidoreductase"/>
    <property type="match status" value="1"/>
</dbReference>
<dbReference type="PANTHER" id="PTHR42663:SF6">
    <property type="entry name" value="HYDROLASE C777.06C-RELATED"/>
    <property type="match status" value="1"/>
</dbReference>